<dbReference type="InterPro" id="IPR045569">
    <property type="entry name" value="Metalloprtase-TldD/E_C"/>
</dbReference>
<dbReference type="InterPro" id="IPR035068">
    <property type="entry name" value="TldD/PmbA_N"/>
</dbReference>
<dbReference type="PANTHER" id="PTHR30624:SF10">
    <property type="entry name" value="CONSERVED PROTEIN"/>
    <property type="match status" value="1"/>
</dbReference>
<dbReference type="Pfam" id="PF01523">
    <property type="entry name" value="PmbA_TldD_1st"/>
    <property type="match status" value="1"/>
</dbReference>
<dbReference type="AlphaFoldDB" id="A0A538SMS5"/>
<dbReference type="EMBL" id="VBOU01000095">
    <property type="protein sequence ID" value="TMQ52664.1"/>
    <property type="molecule type" value="Genomic_DNA"/>
</dbReference>
<dbReference type="PANTHER" id="PTHR30624">
    <property type="entry name" value="UNCHARACTERIZED PROTEIN TLDD AND PMBA"/>
    <property type="match status" value="1"/>
</dbReference>
<evidence type="ECO:0000256" key="3">
    <source>
        <dbReference type="ARBA" id="ARBA00022801"/>
    </source>
</evidence>
<comment type="similarity">
    <text evidence="1">Belongs to the peptidase U62 family.</text>
</comment>
<evidence type="ECO:0000259" key="7">
    <source>
        <dbReference type="Pfam" id="PF19290"/>
    </source>
</evidence>
<dbReference type="InterPro" id="IPR036059">
    <property type="entry name" value="TldD/PmbA_sf"/>
</dbReference>
<evidence type="ECO:0000313" key="8">
    <source>
        <dbReference type="EMBL" id="TMQ52664.1"/>
    </source>
</evidence>
<proteinExistence type="inferred from homology"/>
<dbReference type="FunFam" id="3.30.2290.10:FF:000003">
    <property type="entry name" value="Zinc-dependent protease, TldD/PmbA family"/>
    <property type="match status" value="1"/>
</dbReference>
<dbReference type="GO" id="GO:0006508">
    <property type="term" value="P:proteolysis"/>
    <property type="evidence" value="ECO:0007669"/>
    <property type="project" value="UniProtKB-KW"/>
</dbReference>
<keyword evidence="4" id="KW-0482">Metalloprotease</keyword>
<protein>
    <submittedName>
        <fullName evidence="8">TldD/PmbA family protein</fullName>
    </submittedName>
</protein>
<dbReference type="InterPro" id="IPR002510">
    <property type="entry name" value="Metalloprtase-TldD/E_N"/>
</dbReference>
<organism evidence="8 9">
    <name type="scientific">Eiseniibacteriota bacterium</name>
    <dbReference type="NCBI Taxonomy" id="2212470"/>
    <lineage>
        <taxon>Bacteria</taxon>
        <taxon>Candidatus Eiseniibacteriota</taxon>
    </lineage>
</organism>
<comment type="caution">
    <text evidence="8">The sequence shown here is derived from an EMBL/GenBank/DDBJ whole genome shotgun (WGS) entry which is preliminary data.</text>
</comment>
<feature type="domain" description="Metalloprotease TldD/E central" evidence="7">
    <location>
        <begin position="114"/>
        <end position="221"/>
    </location>
</feature>
<dbReference type="GO" id="GO:0005829">
    <property type="term" value="C:cytosol"/>
    <property type="evidence" value="ECO:0007669"/>
    <property type="project" value="TreeGrafter"/>
</dbReference>
<dbReference type="Gene3D" id="3.30.2290.10">
    <property type="entry name" value="PmbA/TldD superfamily"/>
    <property type="match status" value="1"/>
</dbReference>
<sequence length="482" mass="52868">MKDLARLALDTAAARGAGYGDVRAIEFTREDVQVKNGEVGGLDLSESAGLGVRVLVDGAWGFAATDELTRQGAERCAAQAVAVARASASLKHENVRLAAEPAHRSVWASECAIDPFGVSLERKLDLLFRIDAEIRSVKGVKNAESSLSFQRKHQFFLSTEGSDIEQTLTRSGGGFTSTAVSADDVQRRSYPQAEGYHQTLGYEIVEATPYVENARRIAEESVALLSAAQCPAGEQDLILEGSQLALQIHESVGHPTELDRVLGMEANYAGTSFLTLEKRNKLAFGSKIVNLVADATLPHGLATFGYDDDGVEAQRWHIVRDGLFAGYLTSRELAHRTGESRSRGCVRSDGWHHIPMIRMVNLSLMPGSGTLEDLLSDTDHAILMETNRSWSIDQLRYNFQFKTELAWEIRKGKRVRLLKNPTYQGITTQFWNSCDFICGPEEWKPWGVVNCGKGQPGQVAEITHGAAPARFRSVRVGVGYDE</sequence>
<dbReference type="SUPFAM" id="SSF111283">
    <property type="entry name" value="Putative modulator of DNA gyrase, PmbA/TldD"/>
    <property type="match status" value="1"/>
</dbReference>
<feature type="domain" description="Metalloprotease TldD/E N-terminal" evidence="5">
    <location>
        <begin position="21"/>
        <end position="84"/>
    </location>
</feature>
<dbReference type="InterPro" id="IPR051463">
    <property type="entry name" value="Peptidase_U62_metallo"/>
</dbReference>
<dbReference type="Pfam" id="PF19290">
    <property type="entry name" value="PmbA_TldD_2nd"/>
    <property type="match status" value="1"/>
</dbReference>
<evidence type="ECO:0000259" key="6">
    <source>
        <dbReference type="Pfam" id="PF19289"/>
    </source>
</evidence>
<evidence type="ECO:0000259" key="5">
    <source>
        <dbReference type="Pfam" id="PF01523"/>
    </source>
</evidence>
<evidence type="ECO:0000256" key="1">
    <source>
        <dbReference type="ARBA" id="ARBA00005836"/>
    </source>
</evidence>
<dbReference type="Pfam" id="PF19289">
    <property type="entry name" value="PmbA_TldD_3rd"/>
    <property type="match status" value="1"/>
</dbReference>
<gene>
    <name evidence="8" type="ORF">E6K74_11715</name>
</gene>
<accession>A0A538SMS5</accession>
<dbReference type="InterPro" id="IPR045570">
    <property type="entry name" value="Metalloprtase-TldD/E_cen_dom"/>
</dbReference>
<evidence type="ECO:0000256" key="2">
    <source>
        <dbReference type="ARBA" id="ARBA00022670"/>
    </source>
</evidence>
<name>A0A538SMS5_UNCEI</name>
<evidence type="ECO:0000313" key="9">
    <source>
        <dbReference type="Proteomes" id="UP000319829"/>
    </source>
</evidence>
<keyword evidence="2" id="KW-0645">Protease</keyword>
<evidence type="ECO:0000256" key="4">
    <source>
        <dbReference type="ARBA" id="ARBA00023049"/>
    </source>
</evidence>
<feature type="domain" description="Metalloprotease TldD/E C-terminal" evidence="6">
    <location>
        <begin position="234"/>
        <end position="437"/>
    </location>
</feature>
<reference evidence="8 9" key="1">
    <citation type="journal article" date="2019" name="Nat. Microbiol.">
        <title>Mediterranean grassland soil C-N compound turnover is dependent on rainfall and depth, and is mediated by genomically divergent microorganisms.</title>
        <authorList>
            <person name="Diamond S."/>
            <person name="Andeer P.F."/>
            <person name="Li Z."/>
            <person name="Crits-Christoph A."/>
            <person name="Burstein D."/>
            <person name="Anantharaman K."/>
            <person name="Lane K.R."/>
            <person name="Thomas B.C."/>
            <person name="Pan C."/>
            <person name="Northen T.R."/>
            <person name="Banfield J.F."/>
        </authorList>
    </citation>
    <scope>NUCLEOTIDE SEQUENCE [LARGE SCALE GENOMIC DNA]</scope>
    <source>
        <strain evidence="8">WS_4</strain>
    </source>
</reference>
<keyword evidence="3" id="KW-0378">Hydrolase</keyword>
<dbReference type="GO" id="GO:0008237">
    <property type="term" value="F:metallopeptidase activity"/>
    <property type="evidence" value="ECO:0007669"/>
    <property type="project" value="UniProtKB-KW"/>
</dbReference>
<dbReference type="Proteomes" id="UP000319829">
    <property type="component" value="Unassembled WGS sequence"/>
</dbReference>